<proteinExistence type="predicted"/>
<organism evidence="1 2">
    <name type="scientific">candidate division CPR2 bacterium GW2011_GWC2_39_10</name>
    <dbReference type="NCBI Taxonomy" id="1618345"/>
    <lineage>
        <taxon>Bacteria</taxon>
        <taxon>Bacteria division CPR2</taxon>
    </lineage>
</organism>
<sequence length="230" mass="26675">MATKSKLLDIRLNRGLDKKTAEHFLGFSFGNLNLGSCITQVLPNLEIALSLKGVKQKRFISKEIDNFYFSYKEDLEAKTKELDGVWVIYEKKFERFISKISDKPFPKGKVTVYLSIFDSGNNFMDSKSFQVWIGKNTEGFVSSVVFELLCFYFDWYAKKNLKHFSDDERWHLTEQFANTFTHVAAFEKIFGFAAQADVPGFGLMMPFKHIDEFIEQETVSNNQESINKEQ</sequence>
<dbReference type="Proteomes" id="UP000034207">
    <property type="component" value="Unassembled WGS sequence"/>
</dbReference>
<dbReference type="AlphaFoldDB" id="A0A0G0P5J4"/>
<evidence type="ECO:0000313" key="1">
    <source>
        <dbReference type="EMBL" id="KKQ93399.1"/>
    </source>
</evidence>
<comment type="caution">
    <text evidence="1">The sequence shown here is derived from an EMBL/GenBank/DDBJ whole genome shotgun (WGS) entry which is preliminary data.</text>
</comment>
<dbReference type="STRING" id="1618345.UT18_C0020G0006"/>
<accession>A0A0G0P5J4</accession>
<reference evidence="1" key="1">
    <citation type="journal article" date="2015" name="Nature">
        <title>rRNA introns, odd ribosomes, and small enigmatic genomes across a large radiation of phyla.</title>
        <authorList>
            <person name="Brown C.T."/>
            <person name="Hug L.A."/>
            <person name="Thomas B.C."/>
            <person name="Sharon I."/>
            <person name="Castelle C.J."/>
            <person name="Singh A."/>
            <person name="Wilkins M.J."/>
            <person name="Williams K.H."/>
            <person name="Banfield J.F."/>
        </authorList>
    </citation>
    <scope>NUCLEOTIDE SEQUENCE [LARGE SCALE GENOMIC DNA]</scope>
</reference>
<evidence type="ECO:0000313" key="2">
    <source>
        <dbReference type="Proteomes" id="UP000034207"/>
    </source>
</evidence>
<dbReference type="EMBL" id="LBVV01000020">
    <property type="protein sequence ID" value="KKQ93399.1"/>
    <property type="molecule type" value="Genomic_DNA"/>
</dbReference>
<protein>
    <submittedName>
        <fullName evidence="1">Uncharacterized protein</fullName>
    </submittedName>
</protein>
<gene>
    <name evidence="1" type="ORF">UT18_C0020G0006</name>
</gene>
<name>A0A0G0P5J4_UNCC2</name>